<gene>
    <name evidence="1" type="ORF">VNO77_44323</name>
</gene>
<protein>
    <submittedName>
        <fullName evidence="1">Uncharacterized protein</fullName>
    </submittedName>
</protein>
<reference evidence="1 2" key="1">
    <citation type="submission" date="2024-01" db="EMBL/GenBank/DDBJ databases">
        <title>The genomes of 5 underutilized Papilionoideae crops provide insights into root nodulation and disease resistanc.</title>
        <authorList>
            <person name="Jiang F."/>
        </authorList>
    </citation>
    <scope>NUCLEOTIDE SEQUENCE [LARGE SCALE GENOMIC DNA]</scope>
    <source>
        <strain evidence="1">LVBAO_FW01</strain>
        <tissue evidence="1">Leaves</tissue>
    </source>
</reference>
<organism evidence="1 2">
    <name type="scientific">Canavalia gladiata</name>
    <name type="common">Sword bean</name>
    <name type="synonym">Dolichos gladiatus</name>
    <dbReference type="NCBI Taxonomy" id="3824"/>
    <lineage>
        <taxon>Eukaryota</taxon>
        <taxon>Viridiplantae</taxon>
        <taxon>Streptophyta</taxon>
        <taxon>Embryophyta</taxon>
        <taxon>Tracheophyta</taxon>
        <taxon>Spermatophyta</taxon>
        <taxon>Magnoliopsida</taxon>
        <taxon>eudicotyledons</taxon>
        <taxon>Gunneridae</taxon>
        <taxon>Pentapetalae</taxon>
        <taxon>rosids</taxon>
        <taxon>fabids</taxon>
        <taxon>Fabales</taxon>
        <taxon>Fabaceae</taxon>
        <taxon>Papilionoideae</taxon>
        <taxon>50 kb inversion clade</taxon>
        <taxon>NPAAA clade</taxon>
        <taxon>indigoferoid/millettioid clade</taxon>
        <taxon>Phaseoleae</taxon>
        <taxon>Canavalia</taxon>
    </lineage>
</organism>
<evidence type="ECO:0000313" key="1">
    <source>
        <dbReference type="EMBL" id="KAK7306385.1"/>
    </source>
</evidence>
<comment type="caution">
    <text evidence="1">The sequence shown here is derived from an EMBL/GenBank/DDBJ whole genome shotgun (WGS) entry which is preliminary data.</text>
</comment>
<keyword evidence="2" id="KW-1185">Reference proteome</keyword>
<evidence type="ECO:0000313" key="2">
    <source>
        <dbReference type="Proteomes" id="UP001367508"/>
    </source>
</evidence>
<proteinExistence type="predicted"/>
<sequence>MASLWLEWLTWLEGEQRPLPFLKPLGSLRVSPCSKLLDRPRRSFARGAWTRGLCQNYPWLILSEIGRVRAPIYHMNLRLCPREYHVLAAQNWDQGSTDA</sequence>
<dbReference type="EMBL" id="JAYMYQ010000011">
    <property type="protein sequence ID" value="KAK7306385.1"/>
    <property type="molecule type" value="Genomic_DNA"/>
</dbReference>
<name>A0AAN9JVT0_CANGL</name>
<dbReference type="AlphaFoldDB" id="A0AAN9JVT0"/>
<accession>A0AAN9JVT0</accession>
<dbReference type="Proteomes" id="UP001367508">
    <property type="component" value="Unassembled WGS sequence"/>
</dbReference>